<organism evidence="3 4">
    <name type="scientific">Mizuhopecten yessoensis</name>
    <name type="common">Japanese scallop</name>
    <name type="synonym">Patinopecten yessoensis</name>
    <dbReference type="NCBI Taxonomy" id="6573"/>
    <lineage>
        <taxon>Eukaryota</taxon>
        <taxon>Metazoa</taxon>
        <taxon>Spiralia</taxon>
        <taxon>Lophotrochozoa</taxon>
        <taxon>Mollusca</taxon>
        <taxon>Bivalvia</taxon>
        <taxon>Autobranchia</taxon>
        <taxon>Pteriomorphia</taxon>
        <taxon>Pectinida</taxon>
        <taxon>Pectinoidea</taxon>
        <taxon>Pectinidae</taxon>
        <taxon>Mizuhopecten</taxon>
    </lineage>
</organism>
<gene>
    <name evidence="3" type="ORF">KP79_PYT11434</name>
</gene>
<proteinExistence type="predicted"/>
<feature type="region of interest" description="Disordered" evidence="1">
    <location>
        <begin position="44"/>
        <end position="82"/>
    </location>
</feature>
<dbReference type="OrthoDB" id="6123800at2759"/>
<dbReference type="Proteomes" id="UP000242188">
    <property type="component" value="Unassembled WGS sequence"/>
</dbReference>
<comment type="caution">
    <text evidence="3">The sequence shown here is derived from an EMBL/GenBank/DDBJ whole genome shotgun (WGS) entry which is preliminary data.</text>
</comment>
<evidence type="ECO:0000313" key="4">
    <source>
        <dbReference type="Proteomes" id="UP000242188"/>
    </source>
</evidence>
<keyword evidence="2" id="KW-0732">Signal</keyword>
<keyword evidence="4" id="KW-1185">Reference proteome</keyword>
<protein>
    <recommendedName>
        <fullName evidence="5">Laminin G domain-containing protein</fullName>
    </recommendedName>
</protein>
<sequence length="436" mass="49334">MANRLTLIGMGVLLLTMAVYFTSGAPATHTMQSTSVIRHPRAVGASPQNSIPVVTTSTSTTPSLPQDAPETTKKSTTVRVTRSTLRPTSTFDPGCMHRPHPTNPRLFEIARTPNHFEGEYQSCASTLVWNQANCACDWPTVVSLKDLMCGEYRKHPDSKRPWMYQRLVNREWIDYSCSVFIRGLFSEQTCKCNYGPSIESQTTIQIPKTDPVPKQISKCVVVANITMDIRVKDDSGGHLTLSRNSHIRITNRINGSKGGSALIRRSPIEVESFYANDLTDTVRFAFNFKIHRFSINSRRHMVLVSNGCWSTSTSMRYKIRPSVEIRFRPFDQTFGISFETIGNRVIKNIRGNRDRNGWYKVVIYLQDNTLKLLVNNKTVFTRTGMIGALRKRDCKLTIAGSPYQAMDHFDGYFDEFLSVKQCRCDCMNSPSKNLPN</sequence>
<evidence type="ECO:0000313" key="3">
    <source>
        <dbReference type="EMBL" id="OWF34665.1"/>
    </source>
</evidence>
<evidence type="ECO:0008006" key="5">
    <source>
        <dbReference type="Google" id="ProtNLM"/>
    </source>
</evidence>
<dbReference type="AlphaFoldDB" id="A0A210PDU0"/>
<name>A0A210PDU0_MIZYE</name>
<feature type="chain" id="PRO_5012577883" description="Laminin G domain-containing protein" evidence="2">
    <location>
        <begin position="25"/>
        <end position="436"/>
    </location>
</feature>
<accession>A0A210PDU0</accession>
<reference evidence="3 4" key="1">
    <citation type="journal article" date="2017" name="Nat. Ecol. Evol.">
        <title>Scallop genome provides insights into evolution of bilaterian karyotype and development.</title>
        <authorList>
            <person name="Wang S."/>
            <person name="Zhang J."/>
            <person name="Jiao W."/>
            <person name="Li J."/>
            <person name="Xun X."/>
            <person name="Sun Y."/>
            <person name="Guo X."/>
            <person name="Huan P."/>
            <person name="Dong B."/>
            <person name="Zhang L."/>
            <person name="Hu X."/>
            <person name="Sun X."/>
            <person name="Wang J."/>
            <person name="Zhao C."/>
            <person name="Wang Y."/>
            <person name="Wang D."/>
            <person name="Huang X."/>
            <person name="Wang R."/>
            <person name="Lv J."/>
            <person name="Li Y."/>
            <person name="Zhang Z."/>
            <person name="Liu B."/>
            <person name="Lu W."/>
            <person name="Hui Y."/>
            <person name="Liang J."/>
            <person name="Zhou Z."/>
            <person name="Hou R."/>
            <person name="Li X."/>
            <person name="Liu Y."/>
            <person name="Li H."/>
            <person name="Ning X."/>
            <person name="Lin Y."/>
            <person name="Zhao L."/>
            <person name="Xing Q."/>
            <person name="Dou J."/>
            <person name="Li Y."/>
            <person name="Mao J."/>
            <person name="Guo H."/>
            <person name="Dou H."/>
            <person name="Li T."/>
            <person name="Mu C."/>
            <person name="Jiang W."/>
            <person name="Fu Q."/>
            <person name="Fu X."/>
            <person name="Miao Y."/>
            <person name="Liu J."/>
            <person name="Yu Q."/>
            <person name="Li R."/>
            <person name="Liao H."/>
            <person name="Li X."/>
            <person name="Kong Y."/>
            <person name="Jiang Z."/>
            <person name="Chourrout D."/>
            <person name="Li R."/>
            <person name="Bao Z."/>
        </authorList>
    </citation>
    <scope>NUCLEOTIDE SEQUENCE [LARGE SCALE GENOMIC DNA]</scope>
    <source>
        <strain evidence="3 4">PY_sf001</strain>
    </source>
</reference>
<feature type="compositionally biased region" description="Low complexity" evidence="1">
    <location>
        <begin position="52"/>
        <end position="63"/>
    </location>
</feature>
<dbReference type="SUPFAM" id="SSF49899">
    <property type="entry name" value="Concanavalin A-like lectins/glucanases"/>
    <property type="match status" value="1"/>
</dbReference>
<evidence type="ECO:0000256" key="1">
    <source>
        <dbReference type="SAM" id="MobiDB-lite"/>
    </source>
</evidence>
<feature type="signal peptide" evidence="2">
    <location>
        <begin position="1"/>
        <end position="24"/>
    </location>
</feature>
<dbReference type="EMBL" id="NEDP02076751">
    <property type="protein sequence ID" value="OWF34665.1"/>
    <property type="molecule type" value="Genomic_DNA"/>
</dbReference>
<dbReference type="InterPro" id="IPR013320">
    <property type="entry name" value="ConA-like_dom_sf"/>
</dbReference>
<evidence type="ECO:0000256" key="2">
    <source>
        <dbReference type="SAM" id="SignalP"/>
    </source>
</evidence>